<feature type="region of interest" description="Disordered" evidence="3">
    <location>
        <begin position="310"/>
        <end position="340"/>
    </location>
</feature>
<evidence type="ECO:0000256" key="2">
    <source>
        <dbReference type="ARBA" id="ARBA00022737"/>
    </source>
</evidence>
<feature type="region of interest" description="Disordered" evidence="3">
    <location>
        <begin position="116"/>
        <end position="156"/>
    </location>
</feature>
<evidence type="ECO:0000256" key="1">
    <source>
        <dbReference type="ARBA" id="ARBA00022614"/>
    </source>
</evidence>
<dbReference type="Gene3D" id="3.80.10.10">
    <property type="entry name" value="Ribonuclease Inhibitor"/>
    <property type="match status" value="2"/>
</dbReference>
<feature type="compositionally biased region" description="Basic and acidic residues" evidence="3">
    <location>
        <begin position="838"/>
        <end position="849"/>
    </location>
</feature>
<dbReference type="SMART" id="SM00365">
    <property type="entry name" value="LRR_SD22"/>
    <property type="match status" value="7"/>
</dbReference>
<feature type="compositionally biased region" description="Basic and acidic residues" evidence="3">
    <location>
        <begin position="1101"/>
        <end position="1112"/>
    </location>
</feature>
<feature type="region of interest" description="Disordered" evidence="3">
    <location>
        <begin position="1774"/>
        <end position="1847"/>
    </location>
</feature>
<dbReference type="Pfam" id="PF12799">
    <property type="entry name" value="LRR_4"/>
    <property type="match status" value="1"/>
</dbReference>
<feature type="compositionally biased region" description="Polar residues" evidence="3">
    <location>
        <begin position="684"/>
        <end position="702"/>
    </location>
</feature>
<feature type="region of interest" description="Disordered" evidence="3">
    <location>
        <begin position="1"/>
        <end position="84"/>
    </location>
</feature>
<accession>C0NT38</accession>
<feature type="compositionally biased region" description="Basic and acidic residues" evidence="3">
    <location>
        <begin position="130"/>
        <end position="147"/>
    </location>
</feature>
<dbReference type="AlphaFoldDB" id="C0NT38"/>
<dbReference type="InterPro" id="IPR052574">
    <property type="entry name" value="CDIRP"/>
</dbReference>
<dbReference type="PROSITE" id="PS51450">
    <property type="entry name" value="LRR"/>
    <property type="match status" value="4"/>
</dbReference>
<evidence type="ECO:0000313" key="4">
    <source>
        <dbReference type="EMBL" id="EEH05199.1"/>
    </source>
</evidence>
<feature type="compositionally biased region" description="Low complexity" evidence="3">
    <location>
        <begin position="42"/>
        <end position="52"/>
    </location>
</feature>
<dbReference type="Proteomes" id="UP000001631">
    <property type="component" value="Unassembled WGS sequence"/>
</dbReference>
<feature type="compositionally biased region" description="Polar residues" evidence="3">
    <location>
        <begin position="1129"/>
        <end position="1154"/>
    </location>
</feature>
<dbReference type="PANTHER" id="PTHR47566">
    <property type="match status" value="1"/>
</dbReference>
<feature type="compositionally biased region" description="Basic and acidic residues" evidence="3">
    <location>
        <begin position="65"/>
        <end position="74"/>
    </location>
</feature>
<dbReference type="HOGENOM" id="CLU_002093_0_0_1"/>
<dbReference type="InterPro" id="IPR032675">
    <property type="entry name" value="LRR_dom_sf"/>
</dbReference>
<sequence>MSKQQPWLDDLSEDWIPQSRSSQTSLRDRISNSFKRSSRGQSASPPTSVSSSQNKPSFFSRHLRKTSEPLRLSDVESNNSNVSSNHTFSMINVVTSSVGPKGKMALSVQVQSENTPITSSTMHRRPQSKHTKEGSTPEWKKRLDRGEGPMGEGGDLFGPMELENVFKPPPTHTEPNARSNLFTSVQTQVDQPWSLQLPKSPSDKLPDVLLNDLDDARTRSVNSVGDGQDSVERYSTSLDNAKCWLGDGVHASESASFDPRSRTVSGREELRNEEITPILFSKDDNDTAGDYTNREILESLLEQVRNPNLKETFPDSRRHNSVASDDGSYLSRRENQTFTGGVEDSIEMTSQSLPEDLSVGTMDFGSTGGGFVSIRRGGYSSDGSFRRRQLSPTSLLSPLHSASFLSSIRNTPLNESRKDTFGSQQQHPPPQSFLTPHRARRETNDSRPRSSGSPLKLFGEYDTFTSNKLLRRMSQFEESFNNGPDEATTSPTENRQKTGSRSQPTSRRNKNQTATTSSSRSCCETPTKSPCEENRNQANSRDHLSSNSCGSSEQPTDGLSLLPAPSLVITSENGIGPSDLPSRGRESGKQSQIQSSKQQHDPFGPSQTNGFPAPAARKKMGTHPNNPAMLNENCDVNPFRQSETKRVLNSPTKDPSRKRRRTLQNIDPNNQLLASSLLESPQFSASYNNQNDQNYGQIQSGCNGERDDGDLQLPPRPRTPTPSQIRSQVGNQEIPQTKHIYKPQVPLDIVQHAENKHEHKLSSIASPSHIFDDSRKVSITTQDFLNEATKIMDIIRARGSAKHNHGLSSVEETERLSDVASDPDYSYKDAEEQSTQEEFSRPPSREGVVDLRRLREQPRKQHPRIVSHLKKFEDKDDFGLYMGGSVKSLHLNRERYMATYSINRQADKHDGNEHDAVENSTRMHLRGLSAPDLEKGATGSFSSLPSGSNNHDGADSQQDMSSQRSAGNSLPTASSRGSSSGSGAKGIISSEMIAHLIPEQVGSMTYDRSAHTWVKGGDVVIPAEERSLVSNAMEDNAIISEEDPFKDIPDLSVDELQELMAMQTFSSPATAKGKLCEIAAAFSERGPSNLKESQQQLQQLKGEKGDAREDNRQQIPDFRPNTRDGARFETSSVQSKSTRFTSSCPKPETRATSWGSEELAAPGQLAGINDLGNCLKCDSAQPPGGERRGRVPTISFSSPLVSHVVYREESLEPEHPLPSTAYHDHLGSNCFGYSLSHSDNLPRPCSQGSPFRISSVQNSSFDSRTFKGRPISRIDERTEDSAIDDHNTQHHDLSVIQAPGHEDRSMILPGSPNMDTSYSFQLASLSDFTLHQIDESMRRDVSYVAERTRPTSLRQVHGTFTLATEDLIKHITDIEPYEPYWEHLRRLNLRGKGLITLHRLNEFCSRLEELDASDNNVGQVSGVPSGIRTLKIPRNCLSNLTAWGHLSNLQYLDVSGNKLEDLDAFSGLVHLRGLKADGNRIRNIRGIMHLNGLLSLKVRGNLIEEVDFGEAELTRLIHVDLRDNCLTSVRNIGFIKTIEKLDLRGNRIRHFESLEVLHCMHSLILSNNNIEELDIGKFPNLHLLYLDRNHLSTITGLDQCHYLDSLSLREQTMPSSSHQSVMAQLPLIHLDLGAAASLRKLYLSSNRLSPALLAPPTGVPSLQYLDIASCALETLPNTFGIAFPNLRVLNLNFNALSDISELQGITRLGRVLLVGNRIARLRKLCQVLRSVGGRSGALGDVDLRGNPITVGFYPAPVTGSGRVWRDEKGRLVGGGQVGRRKNEKKYGHGYDEEERQLQVRKSDEGDEDEDDAGFPTLGGCTDIARKGFGDDNEARDETEAEDEGRVEIEIDDHYTVPPTNVIADRKYVVHLDEATRLRRRVVELMVQAAAAGRLRVLNGLPIVNGCAGGSVGDFWDESASSSGGSGGDGGAKGRSGYVRKDEVWRRLEELGVLKKKKSKQKKERQDN</sequence>
<dbReference type="InParanoid" id="C0NT38"/>
<feature type="compositionally biased region" description="Basic and acidic residues" evidence="3">
    <location>
        <begin position="1784"/>
        <end position="1803"/>
    </location>
</feature>
<feature type="region of interest" description="Disordered" evidence="3">
    <location>
        <begin position="684"/>
        <end position="730"/>
    </location>
</feature>
<evidence type="ECO:0000256" key="3">
    <source>
        <dbReference type="SAM" id="MobiDB-lite"/>
    </source>
</evidence>
<dbReference type="GO" id="GO:0031028">
    <property type="term" value="P:septation initiation signaling"/>
    <property type="evidence" value="ECO:0007669"/>
    <property type="project" value="TreeGrafter"/>
</dbReference>
<feature type="compositionally biased region" description="Low complexity" evidence="3">
    <location>
        <begin position="973"/>
        <end position="985"/>
    </location>
</feature>
<dbReference type="InterPro" id="IPR003591">
    <property type="entry name" value="Leu-rich_rpt_typical-subtyp"/>
</dbReference>
<dbReference type="VEuPathDB" id="FungiDB:I7I50_05835"/>
<dbReference type="InterPro" id="IPR001611">
    <property type="entry name" value="Leu-rich_rpt"/>
</dbReference>
<dbReference type="SMART" id="SM00369">
    <property type="entry name" value="LRR_TYP"/>
    <property type="match status" value="5"/>
</dbReference>
<protein>
    <submittedName>
        <fullName evidence="4">SIN component scaffold protein Cdc11</fullName>
    </submittedName>
</protein>
<keyword evidence="2" id="KW-0677">Repeat</keyword>
<feature type="compositionally biased region" description="Polar residues" evidence="3">
    <location>
        <begin position="18"/>
        <end position="41"/>
    </location>
</feature>
<gene>
    <name evidence="4" type="ORF">HCBG_06318</name>
</gene>
<dbReference type="GO" id="GO:0035591">
    <property type="term" value="F:signaling adaptor activity"/>
    <property type="evidence" value="ECO:0007669"/>
    <property type="project" value="TreeGrafter"/>
</dbReference>
<feature type="compositionally biased region" description="Polar residues" evidence="3">
    <location>
        <begin position="545"/>
        <end position="557"/>
    </location>
</feature>
<feature type="compositionally biased region" description="Acidic residues" evidence="3">
    <location>
        <begin position="1830"/>
        <end position="1842"/>
    </location>
</feature>
<feature type="compositionally biased region" description="Polar residues" evidence="3">
    <location>
        <begin position="479"/>
        <end position="528"/>
    </location>
</feature>
<dbReference type="GO" id="GO:0061499">
    <property type="term" value="C:outer plaque of mitotic spindle pole body"/>
    <property type="evidence" value="ECO:0007669"/>
    <property type="project" value="TreeGrafter"/>
</dbReference>
<name>C0NT38_AJECG</name>
<feature type="region of interest" description="Disordered" evidence="3">
    <location>
        <begin position="801"/>
        <end position="849"/>
    </location>
</feature>
<organism evidence="4 5">
    <name type="scientific">Ajellomyces capsulatus (strain G186AR / H82 / ATCC MYA-2454 / RMSCC 2432)</name>
    <name type="common">Darling's disease fungus</name>
    <name type="synonym">Histoplasma capsulatum</name>
    <dbReference type="NCBI Taxonomy" id="447093"/>
    <lineage>
        <taxon>Eukaryota</taxon>
        <taxon>Fungi</taxon>
        <taxon>Dikarya</taxon>
        <taxon>Ascomycota</taxon>
        <taxon>Pezizomycotina</taxon>
        <taxon>Eurotiomycetes</taxon>
        <taxon>Eurotiomycetidae</taxon>
        <taxon>Onygenales</taxon>
        <taxon>Ajellomycetaceae</taxon>
        <taxon>Histoplasma</taxon>
    </lineage>
</organism>
<feature type="compositionally biased region" description="Basic and acidic residues" evidence="3">
    <location>
        <begin position="530"/>
        <end position="544"/>
    </location>
</feature>
<feature type="region of interest" description="Disordered" evidence="3">
    <location>
        <begin position="931"/>
        <end position="985"/>
    </location>
</feature>
<evidence type="ECO:0000313" key="5">
    <source>
        <dbReference type="Proteomes" id="UP000001631"/>
    </source>
</evidence>
<feature type="region of interest" description="Disordered" evidence="3">
    <location>
        <begin position="1100"/>
        <end position="1154"/>
    </location>
</feature>
<keyword evidence="5" id="KW-1185">Reference proteome</keyword>
<keyword evidence="1" id="KW-0433">Leucine-rich repeat</keyword>
<dbReference type="PANTHER" id="PTHR47566:SF1">
    <property type="entry name" value="PROTEIN NUD1"/>
    <property type="match status" value="1"/>
</dbReference>
<feature type="region of interest" description="Disordered" evidence="3">
    <location>
        <begin position="412"/>
        <end position="459"/>
    </location>
</feature>
<dbReference type="RefSeq" id="XP_045285680.1">
    <property type="nucleotide sequence ID" value="XM_045433367.1"/>
</dbReference>
<feature type="region of interest" description="Disordered" evidence="3">
    <location>
        <begin position="479"/>
        <end position="670"/>
    </location>
</feature>
<reference evidence="4" key="1">
    <citation type="submission" date="2009-02" db="EMBL/GenBank/DDBJ databases">
        <title>The Genome Sequence of Ajellomyces capsulatus strain G186AR.</title>
        <authorList>
            <consortium name="The Broad Institute Genome Sequencing Platform"/>
            <person name="Champion M."/>
            <person name="Cuomo C."/>
            <person name="Ma L.-J."/>
            <person name="Henn M.R."/>
            <person name="Sil A."/>
            <person name="Goldman B."/>
            <person name="Young S.K."/>
            <person name="Kodira C.D."/>
            <person name="Zeng Q."/>
            <person name="Koehrsen M."/>
            <person name="Alvarado L."/>
            <person name="Berlin A."/>
            <person name="Borenstein D."/>
            <person name="Chen Z."/>
            <person name="Engels R."/>
            <person name="Freedman E."/>
            <person name="Gellesch M."/>
            <person name="Goldberg J."/>
            <person name="Griggs A."/>
            <person name="Gujja S."/>
            <person name="Heiman D."/>
            <person name="Hepburn T."/>
            <person name="Howarth C."/>
            <person name="Jen D."/>
            <person name="Larson L."/>
            <person name="Lewis B."/>
            <person name="Mehta T."/>
            <person name="Park D."/>
            <person name="Pearson M."/>
            <person name="Roberts A."/>
            <person name="Saif S."/>
            <person name="Shea T."/>
            <person name="Shenoy N."/>
            <person name="Sisk P."/>
            <person name="Stolte C."/>
            <person name="Sykes S."/>
            <person name="Walk T."/>
            <person name="White J."/>
            <person name="Yandava C."/>
            <person name="Klein B."/>
            <person name="McEwen J.G."/>
            <person name="Puccia R."/>
            <person name="Goldman G.H."/>
            <person name="Felipe M.S."/>
            <person name="Nino-Vega G."/>
            <person name="San-Blas G."/>
            <person name="Taylor J."/>
            <person name="Mendoza L."/>
            <person name="Galagan J."/>
            <person name="Nusbaum C."/>
            <person name="Birren B."/>
        </authorList>
    </citation>
    <scope>NUCLEOTIDE SEQUENCE</scope>
    <source>
        <strain evidence="4">G186AR</strain>
    </source>
</reference>
<dbReference type="GeneID" id="69039334"/>
<dbReference type="STRING" id="447093.C0NT38"/>
<dbReference type="EMBL" id="GG663371">
    <property type="protein sequence ID" value="EEH05199.1"/>
    <property type="molecule type" value="Genomic_DNA"/>
</dbReference>
<proteinExistence type="predicted"/>
<dbReference type="InterPro" id="IPR025875">
    <property type="entry name" value="Leu-rich_rpt_4"/>
</dbReference>
<dbReference type="SUPFAM" id="SSF52058">
    <property type="entry name" value="L domain-like"/>
    <property type="match status" value="1"/>
</dbReference>
<dbReference type="GO" id="GO:1902412">
    <property type="term" value="P:regulation of mitotic cytokinesis"/>
    <property type="evidence" value="ECO:0007669"/>
    <property type="project" value="TreeGrafter"/>
</dbReference>
<feature type="compositionally biased region" description="Polar residues" evidence="3">
    <location>
        <begin position="939"/>
        <end position="972"/>
    </location>
</feature>
<dbReference type="Pfam" id="PF13855">
    <property type="entry name" value="LRR_8"/>
    <property type="match status" value="1"/>
</dbReference>